<dbReference type="EnsemblFungi" id="EJT68578">
    <property type="protein sequence ID" value="EJT68578"/>
    <property type="gene ID" value="GGTG_13841"/>
</dbReference>
<dbReference type="VEuPathDB" id="FungiDB:GGTG_13841"/>
<proteinExistence type="predicted"/>
<evidence type="ECO:0000313" key="2">
    <source>
        <dbReference type="EnsemblFungi" id="EJT68578"/>
    </source>
</evidence>
<feature type="non-terminal residue" evidence="1">
    <location>
        <position position="1"/>
    </location>
</feature>
<gene>
    <name evidence="2" type="primary">20354299</name>
    <name evidence="1" type="ORF">GGTG_13841</name>
</gene>
<evidence type="ECO:0000313" key="1">
    <source>
        <dbReference type="EMBL" id="EJT68578.1"/>
    </source>
</evidence>
<dbReference type="RefSeq" id="XP_009230032.1">
    <property type="nucleotide sequence ID" value="XM_009231768.1"/>
</dbReference>
<evidence type="ECO:0000313" key="3">
    <source>
        <dbReference type="Proteomes" id="UP000006039"/>
    </source>
</evidence>
<dbReference type="AlphaFoldDB" id="J8QJY3"/>
<reference evidence="2" key="5">
    <citation type="submission" date="2018-04" db="UniProtKB">
        <authorList>
            <consortium name="EnsemblFungi"/>
        </authorList>
    </citation>
    <scope>IDENTIFICATION</scope>
    <source>
        <strain evidence="2">R3-111a-1</strain>
    </source>
</reference>
<dbReference type="OrthoDB" id="3797593at2759"/>
<keyword evidence="3" id="KW-1185">Reference proteome</keyword>
<name>J8QJY3_GAET3</name>
<dbReference type="GeneID" id="20354299"/>
<reference evidence="1" key="3">
    <citation type="submission" date="2010-09" db="EMBL/GenBank/DDBJ databases">
        <title>Annotation of Gaeumannomyces graminis var. tritici R3-111a-1.</title>
        <authorList>
            <consortium name="The Broad Institute Genome Sequencing Platform"/>
            <person name="Ma L.-J."/>
            <person name="Dead R."/>
            <person name="Young S.K."/>
            <person name="Zeng Q."/>
            <person name="Gargeya S."/>
            <person name="Fitzgerald M."/>
            <person name="Haas B."/>
            <person name="Abouelleil A."/>
            <person name="Alvarado L."/>
            <person name="Arachchi H.M."/>
            <person name="Berlin A."/>
            <person name="Brown A."/>
            <person name="Chapman S.B."/>
            <person name="Chen Z."/>
            <person name="Dunbar C."/>
            <person name="Freedman E."/>
            <person name="Gearin G."/>
            <person name="Gellesch M."/>
            <person name="Goldberg J."/>
            <person name="Griggs A."/>
            <person name="Gujja S."/>
            <person name="Heiman D."/>
            <person name="Howarth C."/>
            <person name="Larson L."/>
            <person name="Lui A."/>
            <person name="MacDonald P.J.P."/>
            <person name="Mehta T."/>
            <person name="Montmayeur A."/>
            <person name="Murphy C."/>
            <person name="Neiman D."/>
            <person name="Pearson M."/>
            <person name="Priest M."/>
            <person name="Roberts A."/>
            <person name="Saif S."/>
            <person name="Shea T."/>
            <person name="Shenoy N."/>
            <person name="Sisk P."/>
            <person name="Stolte C."/>
            <person name="Sykes S."/>
            <person name="Yandava C."/>
            <person name="Wortman J."/>
            <person name="Nusbaum C."/>
            <person name="Birren B."/>
        </authorList>
    </citation>
    <scope>NUCLEOTIDE SEQUENCE</scope>
    <source>
        <strain evidence="1">R3-111a-1</strain>
    </source>
</reference>
<reference evidence="2" key="4">
    <citation type="journal article" date="2015" name="G3 (Bethesda)">
        <title>Genome sequences of three phytopathogenic species of the Magnaporthaceae family of fungi.</title>
        <authorList>
            <person name="Okagaki L.H."/>
            <person name="Nunes C.C."/>
            <person name="Sailsbery J."/>
            <person name="Clay B."/>
            <person name="Brown D."/>
            <person name="John T."/>
            <person name="Oh Y."/>
            <person name="Young N."/>
            <person name="Fitzgerald M."/>
            <person name="Haas B.J."/>
            <person name="Zeng Q."/>
            <person name="Young S."/>
            <person name="Adiconis X."/>
            <person name="Fan L."/>
            <person name="Levin J.Z."/>
            <person name="Mitchell T.K."/>
            <person name="Okubara P.A."/>
            <person name="Farman M.L."/>
            <person name="Kohn L.M."/>
            <person name="Birren B."/>
            <person name="Ma L.-J."/>
            <person name="Dean R.A."/>
        </authorList>
    </citation>
    <scope>NUCLEOTIDE SEQUENCE</scope>
    <source>
        <strain evidence="2">R3-111a-1</strain>
    </source>
</reference>
<dbReference type="Proteomes" id="UP000006039">
    <property type="component" value="Unassembled WGS sequence"/>
</dbReference>
<protein>
    <submittedName>
        <fullName evidence="1 2">Uncharacterized protein</fullName>
    </submittedName>
</protein>
<reference evidence="3" key="1">
    <citation type="submission" date="2010-07" db="EMBL/GenBank/DDBJ databases">
        <title>The genome sequence of Gaeumannomyces graminis var. tritici strain R3-111a-1.</title>
        <authorList>
            <consortium name="The Broad Institute Genome Sequencing Platform"/>
            <person name="Ma L.-J."/>
            <person name="Dead R."/>
            <person name="Young S."/>
            <person name="Zeng Q."/>
            <person name="Koehrsen M."/>
            <person name="Alvarado L."/>
            <person name="Berlin A."/>
            <person name="Chapman S.B."/>
            <person name="Chen Z."/>
            <person name="Freedman E."/>
            <person name="Gellesch M."/>
            <person name="Goldberg J."/>
            <person name="Griggs A."/>
            <person name="Gujja S."/>
            <person name="Heilman E.R."/>
            <person name="Heiman D."/>
            <person name="Hepburn T."/>
            <person name="Howarth C."/>
            <person name="Jen D."/>
            <person name="Larson L."/>
            <person name="Mehta T."/>
            <person name="Neiman D."/>
            <person name="Pearson M."/>
            <person name="Roberts A."/>
            <person name="Saif S."/>
            <person name="Shea T."/>
            <person name="Shenoy N."/>
            <person name="Sisk P."/>
            <person name="Stolte C."/>
            <person name="Sykes S."/>
            <person name="Walk T."/>
            <person name="White J."/>
            <person name="Yandava C."/>
            <person name="Haas B."/>
            <person name="Nusbaum C."/>
            <person name="Birren B."/>
        </authorList>
    </citation>
    <scope>NUCLEOTIDE SEQUENCE [LARGE SCALE GENOMIC DNA]</scope>
    <source>
        <strain evidence="3">R3-111a-1</strain>
    </source>
</reference>
<organism evidence="1">
    <name type="scientific">Gaeumannomyces tritici (strain R3-111a-1)</name>
    <name type="common">Wheat and barley take-all root rot fungus</name>
    <name type="synonym">Gaeumannomyces graminis var. tritici</name>
    <dbReference type="NCBI Taxonomy" id="644352"/>
    <lineage>
        <taxon>Eukaryota</taxon>
        <taxon>Fungi</taxon>
        <taxon>Dikarya</taxon>
        <taxon>Ascomycota</taxon>
        <taxon>Pezizomycotina</taxon>
        <taxon>Sordariomycetes</taxon>
        <taxon>Sordariomycetidae</taxon>
        <taxon>Magnaporthales</taxon>
        <taxon>Magnaporthaceae</taxon>
        <taxon>Gaeumannomyces</taxon>
    </lineage>
</organism>
<reference evidence="1" key="2">
    <citation type="submission" date="2010-07" db="EMBL/GenBank/DDBJ databases">
        <authorList>
            <consortium name="The Broad Institute Genome Sequencing Platform"/>
            <consortium name="Broad Institute Genome Sequencing Center for Infectious Disease"/>
            <person name="Ma L.-J."/>
            <person name="Dead R."/>
            <person name="Young S."/>
            <person name="Zeng Q."/>
            <person name="Koehrsen M."/>
            <person name="Alvarado L."/>
            <person name="Berlin A."/>
            <person name="Chapman S.B."/>
            <person name="Chen Z."/>
            <person name="Freedman E."/>
            <person name="Gellesch M."/>
            <person name="Goldberg J."/>
            <person name="Griggs A."/>
            <person name="Gujja S."/>
            <person name="Heilman E.R."/>
            <person name="Heiman D."/>
            <person name="Hepburn T."/>
            <person name="Howarth C."/>
            <person name="Jen D."/>
            <person name="Larson L."/>
            <person name="Mehta T."/>
            <person name="Neiman D."/>
            <person name="Pearson M."/>
            <person name="Roberts A."/>
            <person name="Saif S."/>
            <person name="Shea T."/>
            <person name="Shenoy N."/>
            <person name="Sisk P."/>
            <person name="Stolte C."/>
            <person name="Sykes S."/>
            <person name="Walk T."/>
            <person name="White J."/>
            <person name="Yandava C."/>
            <person name="Haas B."/>
            <person name="Nusbaum C."/>
            <person name="Birren B."/>
        </authorList>
    </citation>
    <scope>NUCLEOTIDE SEQUENCE</scope>
    <source>
        <strain evidence="1">R3-111a-1</strain>
    </source>
</reference>
<dbReference type="EMBL" id="GL385458">
    <property type="protein sequence ID" value="EJT68578.1"/>
    <property type="molecule type" value="Genomic_DNA"/>
</dbReference>
<accession>J8QJY3</accession>
<sequence>KAFKAKIISGPYKRTPGDISIPTFKKPVIYFKCGQLNHIVVACKIRTDNPEIPLALTTIQKAKGKKPEVRYYGYKKLGYIRPACFKKSKISLPNSIPLFGRLNTGA</sequence>